<dbReference type="Proteomes" id="UP000663879">
    <property type="component" value="Unassembled WGS sequence"/>
</dbReference>
<gene>
    <name evidence="1" type="ORF">OXX778_LOCUS22415</name>
</gene>
<protein>
    <submittedName>
        <fullName evidence="1">Uncharacterized protein</fullName>
    </submittedName>
</protein>
<evidence type="ECO:0000313" key="2">
    <source>
        <dbReference type="Proteomes" id="UP000663879"/>
    </source>
</evidence>
<name>A0A814R7L0_9BILA</name>
<reference evidence="1" key="1">
    <citation type="submission" date="2021-02" db="EMBL/GenBank/DDBJ databases">
        <authorList>
            <person name="Nowell W R."/>
        </authorList>
    </citation>
    <scope>NUCLEOTIDE SEQUENCE</scope>
    <source>
        <strain evidence="1">Ploen Becks lab</strain>
    </source>
</reference>
<keyword evidence="2" id="KW-1185">Reference proteome</keyword>
<dbReference type="AlphaFoldDB" id="A0A814R7L0"/>
<proteinExistence type="predicted"/>
<sequence>MEDYDDETTEIRFTWFVTQYFKLSTEISEALRRRSGHEVLKSLVRRMEDLFHYGNTLLKIDIMMFMGFDNVYNHILLENTCNELEEDEFTIINYQKYLEKVKQLNEYE</sequence>
<accession>A0A814R7L0</accession>
<dbReference type="EMBL" id="CAJNOC010009502">
    <property type="protein sequence ID" value="CAF1129695.1"/>
    <property type="molecule type" value="Genomic_DNA"/>
</dbReference>
<organism evidence="1 2">
    <name type="scientific">Brachionus calyciflorus</name>
    <dbReference type="NCBI Taxonomy" id="104777"/>
    <lineage>
        <taxon>Eukaryota</taxon>
        <taxon>Metazoa</taxon>
        <taxon>Spiralia</taxon>
        <taxon>Gnathifera</taxon>
        <taxon>Rotifera</taxon>
        <taxon>Eurotatoria</taxon>
        <taxon>Monogononta</taxon>
        <taxon>Pseudotrocha</taxon>
        <taxon>Ploima</taxon>
        <taxon>Brachionidae</taxon>
        <taxon>Brachionus</taxon>
    </lineage>
</organism>
<evidence type="ECO:0000313" key="1">
    <source>
        <dbReference type="EMBL" id="CAF1129695.1"/>
    </source>
</evidence>
<comment type="caution">
    <text evidence="1">The sequence shown here is derived from an EMBL/GenBank/DDBJ whole genome shotgun (WGS) entry which is preliminary data.</text>
</comment>